<name>A0AAV6HVL1_9ERIC</name>
<dbReference type="PROSITE" id="PS00221">
    <property type="entry name" value="MIP"/>
    <property type="match status" value="1"/>
</dbReference>
<dbReference type="SUPFAM" id="SSF81338">
    <property type="entry name" value="Aquaporin-like"/>
    <property type="match status" value="1"/>
</dbReference>
<sequence length="274" mass="29418">MAQISDANSNHGVVLDMINLNNHNPAPSSVPKTTEDLGTSTVPVLLIQKVIAELVGTYFLIFAGCATIEVDLDEENAVTLLGKAIAWGLAVMVLVYSVGHISGPHFNPAITIAFASCQKFPWKQVPIYISAQVIGSTLASGTLRLIFNGKHDHFVGSAPKGSDVQSLVMEFIITLFLMFVVSGLATDNRAVKELAGLVIGATISLNILVGGKELGASNRVEALQGSVDIHRGTDFRCRWGCLALQHLQANREVLAAEYNQDLAFAQRLRSCLFC</sequence>
<comment type="similarity">
    <text evidence="6">Belongs to the MIP/aquaporin (TC 1.A.8) family.</text>
</comment>
<dbReference type="InterPro" id="IPR023271">
    <property type="entry name" value="Aquaporin-like"/>
</dbReference>
<accession>A0AAV6HVL1</accession>
<dbReference type="Gene3D" id="1.20.1080.10">
    <property type="entry name" value="Glycerol uptake facilitator protein"/>
    <property type="match status" value="1"/>
</dbReference>
<dbReference type="PANTHER" id="PTHR45724">
    <property type="entry name" value="AQUAPORIN NIP2-1"/>
    <property type="match status" value="1"/>
</dbReference>
<dbReference type="InterPro" id="IPR000425">
    <property type="entry name" value="MIP"/>
</dbReference>
<evidence type="ECO:0000256" key="5">
    <source>
        <dbReference type="ARBA" id="ARBA00023136"/>
    </source>
</evidence>
<feature type="transmembrane region" description="Helical" evidence="7">
    <location>
        <begin position="127"/>
        <end position="147"/>
    </location>
</feature>
<evidence type="ECO:0000256" key="2">
    <source>
        <dbReference type="ARBA" id="ARBA00022448"/>
    </source>
</evidence>
<dbReference type="Pfam" id="PF00230">
    <property type="entry name" value="MIP"/>
    <property type="match status" value="1"/>
</dbReference>
<gene>
    <name evidence="8" type="ORF">RHGRI_037736</name>
</gene>
<comment type="subcellular location">
    <subcellularLocation>
        <location evidence="1">Membrane</location>
        <topology evidence="1">Multi-pass membrane protein</topology>
    </subcellularLocation>
</comment>
<dbReference type="EMBL" id="JACTNZ010000013">
    <property type="protein sequence ID" value="KAG5517082.1"/>
    <property type="molecule type" value="Genomic_DNA"/>
</dbReference>
<reference evidence="8 9" key="1">
    <citation type="submission" date="2020-08" db="EMBL/GenBank/DDBJ databases">
        <title>Plant Genome Project.</title>
        <authorList>
            <person name="Zhang R.-G."/>
        </authorList>
    </citation>
    <scope>NUCLEOTIDE SEQUENCE [LARGE SCALE GENOMIC DNA]</scope>
    <source>
        <strain evidence="8">WSP0</strain>
        <tissue evidence="8">Leaf</tissue>
    </source>
</reference>
<dbReference type="GO" id="GO:0016020">
    <property type="term" value="C:membrane"/>
    <property type="evidence" value="ECO:0007669"/>
    <property type="project" value="UniProtKB-SubCell"/>
</dbReference>
<evidence type="ECO:0000256" key="6">
    <source>
        <dbReference type="RuleBase" id="RU000477"/>
    </source>
</evidence>
<dbReference type="PANTHER" id="PTHR45724:SF13">
    <property type="entry name" value="AQUAPORIN NIP1-1-RELATED"/>
    <property type="match status" value="1"/>
</dbReference>
<dbReference type="PRINTS" id="PR00783">
    <property type="entry name" value="MINTRINSICP"/>
</dbReference>
<dbReference type="InterPro" id="IPR034294">
    <property type="entry name" value="Aquaporin_transptr"/>
</dbReference>
<evidence type="ECO:0000313" key="9">
    <source>
        <dbReference type="Proteomes" id="UP000823749"/>
    </source>
</evidence>
<evidence type="ECO:0000256" key="4">
    <source>
        <dbReference type="ARBA" id="ARBA00022989"/>
    </source>
</evidence>
<dbReference type="AlphaFoldDB" id="A0AAV6HVL1"/>
<organism evidence="8 9">
    <name type="scientific">Rhododendron griersonianum</name>
    <dbReference type="NCBI Taxonomy" id="479676"/>
    <lineage>
        <taxon>Eukaryota</taxon>
        <taxon>Viridiplantae</taxon>
        <taxon>Streptophyta</taxon>
        <taxon>Embryophyta</taxon>
        <taxon>Tracheophyta</taxon>
        <taxon>Spermatophyta</taxon>
        <taxon>Magnoliopsida</taxon>
        <taxon>eudicotyledons</taxon>
        <taxon>Gunneridae</taxon>
        <taxon>Pentapetalae</taxon>
        <taxon>asterids</taxon>
        <taxon>Ericales</taxon>
        <taxon>Ericaceae</taxon>
        <taxon>Ericoideae</taxon>
        <taxon>Rhodoreae</taxon>
        <taxon>Rhododendron</taxon>
    </lineage>
</organism>
<protein>
    <submittedName>
        <fullName evidence="8">Uncharacterized protein</fullName>
    </submittedName>
</protein>
<feature type="transmembrane region" description="Helical" evidence="7">
    <location>
        <begin position="46"/>
        <end position="68"/>
    </location>
</feature>
<proteinExistence type="inferred from homology"/>
<dbReference type="Proteomes" id="UP000823749">
    <property type="component" value="Chromosome 13"/>
</dbReference>
<comment type="caution">
    <text evidence="8">The sequence shown here is derived from an EMBL/GenBank/DDBJ whole genome shotgun (WGS) entry which is preliminary data.</text>
</comment>
<evidence type="ECO:0000256" key="7">
    <source>
        <dbReference type="SAM" id="Phobius"/>
    </source>
</evidence>
<keyword evidence="2 6" id="KW-0813">Transport</keyword>
<keyword evidence="5 7" id="KW-0472">Membrane</keyword>
<keyword evidence="4 7" id="KW-1133">Transmembrane helix</keyword>
<evidence type="ECO:0000256" key="3">
    <source>
        <dbReference type="ARBA" id="ARBA00022692"/>
    </source>
</evidence>
<evidence type="ECO:0000313" key="8">
    <source>
        <dbReference type="EMBL" id="KAG5517082.1"/>
    </source>
</evidence>
<keyword evidence="3 6" id="KW-0812">Transmembrane</keyword>
<evidence type="ECO:0000256" key="1">
    <source>
        <dbReference type="ARBA" id="ARBA00004141"/>
    </source>
</evidence>
<feature type="transmembrane region" description="Helical" evidence="7">
    <location>
        <begin position="80"/>
        <end position="99"/>
    </location>
</feature>
<dbReference type="InterPro" id="IPR022357">
    <property type="entry name" value="MIP_CS"/>
</dbReference>
<keyword evidence="9" id="KW-1185">Reference proteome</keyword>
<dbReference type="GO" id="GO:0015267">
    <property type="term" value="F:channel activity"/>
    <property type="evidence" value="ECO:0007669"/>
    <property type="project" value="InterPro"/>
</dbReference>
<feature type="transmembrane region" description="Helical" evidence="7">
    <location>
        <begin position="167"/>
        <end position="185"/>
    </location>
</feature>